<sequence>TNLISIASENAAKKSGGSSTMGTNGATFVRSIEQGCI</sequence>
<organism evidence="1 2">
    <name type="scientific">Adineta steineri</name>
    <dbReference type="NCBI Taxonomy" id="433720"/>
    <lineage>
        <taxon>Eukaryota</taxon>
        <taxon>Metazoa</taxon>
        <taxon>Spiralia</taxon>
        <taxon>Gnathifera</taxon>
        <taxon>Rotifera</taxon>
        <taxon>Eurotatoria</taxon>
        <taxon>Bdelloidea</taxon>
        <taxon>Adinetida</taxon>
        <taxon>Adinetidae</taxon>
        <taxon>Adineta</taxon>
    </lineage>
</organism>
<evidence type="ECO:0000313" key="1">
    <source>
        <dbReference type="EMBL" id="CAF4447128.1"/>
    </source>
</evidence>
<reference evidence="1" key="1">
    <citation type="submission" date="2021-02" db="EMBL/GenBank/DDBJ databases">
        <authorList>
            <person name="Nowell W R."/>
        </authorList>
    </citation>
    <scope>NUCLEOTIDE SEQUENCE</scope>
</reference>
<dbReference type="AlphaFoldDB" id="A0A820S694"/>
<gene>
    <name evidence="1" type="ORF">OXD698_LOCUS54168</name>
</gene>
<accession>A0A820S694</accession>
<dbReference type="Proteomes" id="UP000663844">
    <property type="component" value="Unassembled WGS sequence"/>
</dbReference>
<dbReference type="EMBL" id="CAJOAZ010032392">
    <property type="protein sequence ID" value="CAF4447128.1"/>
    <property type="molecule type" value="Genomic_DNA"/>
</dbReference>
<feature type="non-terminal residue" evidence="1">
    <location>
        <position position="1"/>
    </location>
</feature>
<proteinExistence type="predicted"/>
<name>A0A820S694_9BILA</name>
<protein>
    <submittedName>
        <fullName evidence="1">Uncharacterized protein</fullName>
    </submittedName>
</protein>
<evidence type="ECO:0000313" key="2">
    <source>
        <dbReference type="Proteomes" id="UP000663844"/>
    </source>
</evidence>
<comment type="caution">
    <text evidence="1">The sequence shown here is derived from an EMBL/GenBank/DDBJ whole genome shotgun (WGS) entry which is preliminary data.</text>
</comment>